<keyword evidence="6 10" id="KW-0274">FAD</keyword>
<feature type="binding site" evidence="11">
    <location>
        <position position="307"/>
    </location>
    <ligand>
        <name>Mg(2+)</name>
        <dbReference type="ChEBI" id="CHEBI:18420"/>
    </ligand>
</feature>
<evidence type="ECO:0000313" key="12">
    <source>
        <dbReference type="EMBL" id="MCK8784551.1"/>
    </source>
</evidence>
<dbReference type="Proteomes" id="UP001139516">
    <property type="component" value="Unassembled WGS sequence"/>
</dbReference>
<comment type="similarity">
    <text evidence="10">Belongs to the ApbE family.</text>
</comment>
<feature type="binding site" evidence="11">
    <location>
        <position position="303"/>
    </location>
    <ligand>
        <name>Mg(2+)</name>
        <dbReference type="ChEBI" id="CHEBI:18420"/>
    </ligand>
</feature>
<dbReference type="PIRSF" id="PIRSF006268">
    <property type="entry name" value="ApbE"/>
    <property type="match status" value="1"/>
</dbReference>
<comment type="catalytic activity">
    <reaction evidence="9 10">
        <text>L-threonyl-[protein] + FAD = FMN-L-threonyl-[protein] + AMP + H(+)</text>
        <dbReference type="Rhea" id="RHEA:36847"/>
        <dbReference type="Rhea" id="RHEA-COMP:11060"/>
        <dbReference type="Rhea" id="RHEA-COMP:11061"/>
        <dbReference type="ChEBI" id="CHEBI:15378"/>
        <dbReference type="ChEBI" id="CHEBI:30013"/>
        <dbReference type="ChEBI" id="CHEBI:57692"/>
        <dbReference type="ChEBI" id="CHEBI:74257"/>
        <dbReference type="ChEBI" id="CHEBI:456215"/>
        <dbReference type="EC" id="2.7.1.180"/>
    </reaction>
</comment>
<keyword evidence="4 10" id="KW-0808">Transferase</keyword>
<evidence type="ECO:0000256" key="1">
    <source>
        <dbReference type="ARBA" id="ARBA00011955"/>
    </source>
</evidence>
<proteinExistence type="inferred from homology"/>
<organism evidence="12 13">
    <name type="scientific">Roseomonas acroporae</name>
    <dbReference type="NCBI Taxonomy" id="2937791"/>
    <lineage>
        <taxon>Bacteria</taxon>
        <taxon>Pseudomonadati</taxon>
        <taxon>Pseudomonadota</taxon>
        <taxon>Alphaproteobacteria</taxon>
        <taxon>Acetobacterales</taxon>
        <taxon>Roseomonadaceae</taxon>
        <taxon>Roseomonas</taxon>
    </lineage>
</organism>
<dbReference type="SUPFAM" id="SSF143631">
    <property type="entry name" value="ApbE-like"/>
    <property type="match status" value="1"/>
</dbReference>
<dbReference type="AlphaFoldDB" id="A0A9X1Y6S2"/>
<dbReference type="InterPro" id="IPR024932">
    <property type="entry name" value="ApbE"/>
</dbReference>
<dbReference type="GO" id="GO:0046872">
    <property type="term" value="F:metal ion binding"/>
    <property type="evidence" value="ECO:0007669"/>
    <property type="project" value="UniProtKB-UniRule"/>
</dbReference>
<sequence>MTRILVPPLPSAPRRAEGAVLGFAGRTMGTGWSVRLVSPPGARPASLQAGIQARLDRVVRQMSGWEADSDLSRFNRAPPGTRQRLPPEFAAVLRAGLDIAEATGGAFDPTMAPLVDLWGFGPRPAAGEEPPDAASVRAALARVGWARLRLDGDTLLQPGGAALDLSGIAKGYGVDSVAEFLAGEGIAAFLVEVGGELRGAGVKPDGNPWWVALEDPPAEARGEMPREIPGEAAGEAPAPAAGPFLVALHGLAVATSGNYRRFLVHGGQRLGHTLDPRTGWPVEAGGGAPDAVTVLHASCMRADALATALAVLGHEAGLAHAARHGIAALFRAGISARMSPAFRAMLD</sequence>
<keyword evidence="5 10" id="KW-0479">Metal-binding</keyword>
<evidence type="ECO:0000256" key="6">
    <source>
        <dbReference type="ARBA" id="ARBA00022827"/>
    </source>
</evidence>
<keyword evidence="7 10" id="KW-0460">Magnesium</keyword>
<evidence type="ECO:0000256" key="7">
    <source>
        <dbReference type="ARBA" id="ARBA00022842"/>
    </source>
</evidence>
<protein>
    <recommendedName>
        <fullName evidence="2 10">FAD:protein FMN transferase</fullName>
        <ecNumber evidence="1 10">2.7.1.180</ecNumber>
    </recommendedName>
    <alternativeName>
        <fullName evidence="8 10">Flavin transferase</fullName>
    </alternativeName>
</protein>
<dbReference type="PANTHER" id="PTHR30040:SF2">
    <property type="entry name" value="FAD:PROTEIN FMN TRANSFERASE"/>
    <property type="match status" value="1"/>
</dbReference>
<evidence type="ECO:0000256" key="5">
    <source>
        <dbReference type="ARBA" id="ARBA00022723"/>
    </source>
</evidence>
<gene>
    <name evidence="12" type="ORF">M0638_09175</name>
</gene>
<evidence type="ECO:0000313" key="13">
    <source>
        <dbReference type="Proteomes" id="UP001139516"/>
    </source>
</evidence>
<evidence type="ECO:0000256" key="11">
    <source>
        <dbReference type="PIRSR" id="PIRSR006268-2"/>
    </source>
</evidence>
<evidence type="ECO:0000256" key="3">
    <source>
        <dbReference type="ARBA" id="ARBA00022630"/>
    </source>
</evidence>
<dbReference type="InterPro" id="IPR003374">
    <property type="entry name" value="ApbE-like_sf"/>
</dbReference>
<name>A0A9X1Y6S2_9PROT</name>
<reference evidence="12" key="1">
    <citation type="submission" date="2022-04" db="EMBL/GenBank/DDBJ databases">
        <title>Roseomonas acroporae sp. nov., isolated from coral Acropora digitifera.</title>
        <authorList>
            <person name="Sun H."/>
        </authorList>
    </citation>
    <scope>NUCLEOTIDE SEQUENCE</scope>
    <source>
        <strain evidence="12">NAR14</strain>
    </source>
</reference>
<evidence type="ECO:0000256" key="2">
    <source>
        <dbReference type="ARBA" id="ARBA00016337"/>
    </source>
</evidence>
<comment type="caution">
    <text evidence="12">The sequence shown here is derived from an EMBL/GenBank/DDBJ whole genome shotgun (WGS) entry which is preliminary data.</text>
</comment>
<accession>A0A9X1Y6S2</accession>
<dbReference type="Pfam" id="PF02424">
    <property type="entry name" value="ApbE"/>
    <property type="match status" value="1"/>
</dbReference>
<evidence type="ECO:0000256" key="10">
    <source>
        <dbReference type="PIRNR" id="PIRNR006268"/>
    </source>
</evidence>
<evidence type="ECO:0000256" key="8">
    <source>
        <dbReference type="ARBA" id="ARBA00031306"/>
    </source>
</evidence>
<dbReference type="Gene3D" id="3.10.520.10">
    <property type="entry name" value="ApbE-like domains"/>
    <property type="match status" value="1"/>
</dbReference>
<keyword evidence="3 10" id="KW-0285">Flavoprotein</keyword>
<comment type="cofactor">
    <cofactor evidence="11">
        <name>Mg(2+)</name>
        <dbReference type="ChEBI" id="CHEBI:18420"/>
    </cofactor>
    <cofactor evidence="11">
        <name>Mn(2+)</name>
        <dbReference type="ChEBI" id="CHEBI:29035"/>
    </cofactor>
    <text evidence="11">Magnesium. Can also use manganese.</text>
</comment>
<feature type="binding site" evidence="11">
    <location>
        <position position="167"/>
    </location>
    <ligand>
        <name>Mg(2+)</name>
        <dbReference type="ChEBI" id="CHEBI:18420"/>
    </ligand>
</feature>
<keyword evidence="13" id="KW-1185">Reference proteome</keyword>
<dbReference type="EC" id="2.7.1.180" evidence="1 10"/>
<dbReference type="RefSeq" id="WP_248666676.1">
    <property type="nucleotide sequence ID" value="NZ_JALPRX010000034.1"/>
</dbReference>
<evidence type="ECO:0000256" key="9">
    <source>
        <dbReference type="ARBA" id="ARBA00048540"/>
    </source>
</evidence>
<evidence type="ECO:0000256" key="4">
    <source>
        <dbReference type="ARBA" id="ARBA00022679"/>
    </source>
</evidence>
<dbReference type="EMBL" id="JALPRX010000034">
    <property type="protein sequence ID" value="MCK8784551.1"/>
    <property type="molecule type" value="Genomic_DNA"/>
</dbReference>
<dbReference type="GO" id="GO:0016740">
    <property type="term" value="F:transferase activity"/>
    <property type="evidence" value="ECO:0007669"/>
    <property type="project" value="UniProtKB-UniRule"/>
</dbReference>
<dbReference type="PANTHER" id="PTHR30040">
    <property type="entry name" value="THIAMINE BIOSYNTHESIS LIPOPROTEIN APBE"/>
    <property type="match status" value="1"/>
</dbReference>